<keyword evidence="1" id="KW-0472">Membrane</keyword>
<dbReference type="Proteomes" id="UP000437160">
    <property type="component" value="Unassembled WGS sequence"/>
</dbReference>
<keyword evidence="1" id="KW-1133">Transmembrane helix</keyword>
<evidence type="ECO:0000313" key="2">
    <source>
        <dbReference type="EMBL" id="MTW00072.1"/>
    </source>
</evidence>
<feature type="transmembrane region" description="Helical" evidence="1">
    <location>
        <begin position="71"/>
        <end position="90"/>
    </location>
</feature>
<keyword evidence="2" id="KW-0418">Kinase</keyword>
<dbReference type="GO" id="GO:0016301">
    <property type="term" value="F:kinase activity"/>
    <property type="evidence" value="ECO:0007669"/>
    <property type="project" value="UniProtKB-KW"/>
</dbReference>
<evidence type="ECO:0000256" key="1">
    <source>
        <dbReference type="SAM" id="Phobius"/>
    </source>
</evidence>
<evidence type="ECO:0000313" key="3">
    <source>
        <dbReference type="Proteomes" id="UP000437160"/>
    </source>
</evidence>
<organism evidence="2 3">
    <name type="scientific">Streptococcus pneumoniae</name>
    <dbReference type="NCBI Taxonomy" id="1313"/>
    <lineage>
        <taxon>Bacteria</taxon>
        <taxon>Bacillati</taxon>
        <taxon>Bacillota</taxon>
        <taxon>Bacilli</taxon>
        <taxon>Lactobacillales</taxon>
        <taxon>Streptococcaceae</taxon>
        <taxon>Streptococcus</taxon>
    </lineage>
</organism>
<keyword evidence="1" id="KW-0812">Transmembrane</keyword>
<gene>
    <name evidence="2" type="ORF">GM536_13760</name>
</gene>
<comment type="caution">
    <text evidence="2">The sequence shown here is derived from an EMBL/GenBank/DDBJ whole genome shotgun (WGS) entry which is preliminary data.</text>
</comment>
<protein>
    <submittedName>
        <fullName evidence="2">Sensor histidine kinase</fullName>
    </submittedName>
</protein>
<feature type="transmembrane region" description="Helical" evidence="1">
    <location>
        <begin position="49"/>
        <end position="65"/>
    </location>
</feature>
<dbReference type="AlphaFoldDB" id="A0A6I3UZY0"/>
<keyword evidence="2" id="KW-0808">Transferase</keyword>
<feature type="transmembrane region" description="Helical" evidence="1">
    <location>
        <begin position="6"/>
        <end position="37"/>
    </location>
</feature>
<dbReference type="EMBL" id="WNIA01000651">
    <property type="protein sequence ID" value="MTW00072.1"/>
    <property type="molecule type" value="Genomic_DNA"/>
</dbReference>
<proteinExistence type="predicted"/>
<sequence length="93" mass="10819">MFWISLIFMVFPILTVVTGWLSAWHLLIDILFVVAYLGVLTTKSQRLSWLYWGLMLTYVVGNTAFVDVNYIWFFFLLSNLLSYHFSVGGLKSL</sequence>
<reference evidence="2 3" key="1">
    <citation type="submission" date="2019-11" db="EMBL/GenBank/DDBJ databases">
        <title>Growth characteristics of pneumococcus vary with the chemical composition of the capsule and with environmental conditions.</title>
        <authorList>
            <person name="Tothpal A."/>
            <person name="Desobry K."/>
            <person name="Joshi S."/>
            <person name="Wyllie A.L."/>
            <person name="Weinberger D.M."/>
        </authorList>
    </citation>
    <scope>NUCLEOTIDE SEQUENCE [LARGE SCALE GENOMIC DNA]</scope>
    <source>
        <strain evidence="3">pnumococcus19F</strain>
    </source>
</reference>
<feature type="non-terminal residue" evidence="2">
    <location>
        <position position="93"/>
    </location>
</feature>
<accession>A0A6I3UZY0</accession>
<name>A0A6I3UZY0_STREE</name>